<sequence>MGVFLAAGGAGGVLGEEEAEDDEALGFGAVGDYAAAPQGAVELGEAGFGVFVAAVEALVGGGVVGDLQEVFGAVEASFGVALSFVAFAGGGDADGLAVGVGAARAGDGEEVVPAVGAGAGAAFEFGDGEGGEGAGAVVEVGAFVDAALC</sequence>
<name>A0ABV3CQ18_STREX</name>
<dbReference type="RefSeq" id="WP_359204189.1">
    <property type="nucleotide sequence ID" value="NZ_JBEZAM010000003.1"/>
</dbReference>
<proteinExistence type="predicted"/>
<evidence type="ECO:0000313" key="2">
    <source>
        <dbReference type="Proteomes" id="UP001551210"/>
    </source>
</evidence>
<comment type="caution">
    <text evidence="1">The sequence shown here is derived from an EMBL/GenBank/DDBJ whole genome shotgun (WGS) entry which is preliminary data.</text>
</comment>
<organism evidence="1 2">
    <name type="scientific">Streptomyces exfoliatus</name>
    <name type="common">Streptomyces hydrogenans</name>
    <dbReference type="NCBI Taxonomy" id="1905"/>
    <lineage>
        <taxon>Bacteria</taxon>
        <taxon>Bacillati</taxon>
        <taxon>Actinomycetota</taxon>
        <taxon>Actinomycetes</taxon>
        <taxon>Kitasatosporales</taxon>
        <taxon>Streptomycetaceae</taxon>
        <taxon>Streptomyces</taxon>
    </lineage>
</organism>
<dbReference type="EMBL" id="JBEZAM010000003">
    <property type="protein sequence ID" value="MEU7292302.1"/>
    <property type="molecule type" value="Genomic_DNA"/>
</dbReference>
<accession>A0ABV3CQ18</accession>
<keyword evidence="2" id="KW-1185">Reference proteome</keyword>
<reference evidence="1 2" key="1">
    <citation type="submission" date="2024-06" db="EMBL/GenBank/DDBJ databases">
        <title>The Natural Products Discovery Center: Release of the First 8490 Sequenced Strains for Exploring Actinobacteria Biosynthetic Diversity.</title>
        <authorList>
            <person name="Kalkreuter E."/>
            <person name="Kautsar S.A."/>
            <person name="Yang D."/>
            <person name="Bader C.D."/>
            <person name="Teijaro C.N."/>
            <person name="Fluegel L."/>
            <person name="Davis C.M."/>
            <person name="Simpson J.R."/>
            <person name="Lauterbach L."/>
            <person name="Steele A.D."/>
            <person name="Gui C."/>
            <person name="Meng S."/>
            <person name="Li G."/>
            <person name="Viehrig K."/>
            <person name="Ye F."/>
            <person name="Su P."/>
            <person name="Kiefer A.F."/>
            <person name="Nichols A."/>
            <person name="Cepeda A.J."/>
            <person name="Yan W."/>
            <person name="Fan B."/>
            <person name="Jiang Y."/>
            <person name="Adhikari A."/>
            <person name="Zheng C.-J."/>
            <person name="Schuster L."/>
            <person name="Cowan T.M."/>
            <person name="Smanski M.J."/>
            <person name="Chevrette M.G."/>
            <person name="De Carvalho L.P.S."/>
            <person name="Shen B."/>
        </authorList>
    </citation>
    <scope>NUCLEOTIDE SEQUENCE [LARGE SCALE GENOMIC DNA]</scope>
    <source>
        <strain evidence="1 2">NPDC045705</strain>
    </source>
</reference>
<dbReference type="Proteomes" id="UP001551210">
    <property type="component" value="Unassembled WGS sequence"/>
</dbReference>
<protein>
    <submittedName>
        <fullName evidence="1">Uncharacterized protein</fullName>
    </submittedName>
</protein>
<gene>
    <name evidence="1" type="ORF">AB0A76_03695</name>
</gene>
<evidence type="ECO:0000313" key="1">
    <source>
        <dbReference type="EMBL" id="MEU7292302.1"/>
    </source>
</evidence>